<dbReference type="EMBL" id="JACTNZ010000002">
    <property type="protein sequence ID" value="KAG5560693.1"/>
    <property type="molecule type" value="Genomic_DNA"/>
</dbReference>
<keyword evidence="3" id="KW-0067">ATP-binding</keyword>
<keyword evidence="2" id="KW-0378">Hydrolase</keyword>
<dbReference type="SUPFAM" id="SSF54001">
    <property type="entry name" value="Cysteine proteinases"/>
    <property type="match status" value="1"/>
</dbReference>
<feature type="compositionally biased region" description="Polar residues" evidence="4">
    <location>
        <begin position="840"/>
        <end position="849"/>
    </location>
</feature>
<keyword evidence="1" id="KW-0547">Nucleotide-binding</keyword>
<dbReference type="GO" id="GO:0008094">
    <property type="term" value="F:ATP-dependent activity, acting on DNA"/>
    <property type="evidence" value="ECO:0007669"/>
    <property type="project" value="TreeGrafter"/>
</dbReference>
<dbReference type="GO" id="GO:0005634">
    <property type="term" value="C:nucleus"/>
    <property type="evidence" value="ECO:0007669"/>
    <property type="project" value="TreeGrafter"/>
</dbReference>
<dbReference type="PROSITE" id="PS51192">
    <property type="entry name" value="HELICASE_ATP_BIND_1"/>
    <property type="match status" value="1"/>
</dbReference>
<dbReference type="SMART" id="SM00487">
    <property type="entry name" value="DEXDc"/>
    <property type="match status" value="1"/>
</dbReference>
<dbReference type="PANTHER" id="PTHR45626">
    <property type="entry name" value="TRANSCRIPTION TERMINATION FACTOR 2-RELATED"/>
    <property type="match status" value="1"/>
</dbReference>
<gene>
    <name evidence="6" type="ORF">RHGRI_003879</name>
</gene>
<dbReference type="Pfam" id="PF00176">
    <property type="entry name" value="SNF2-rel_dom"/>
    <property type="match status" value="1"/>
</dbReference>
<feature type="compositionally biased region" description="Basic and acidic residues" evidence="4">
    <location>
        <begin position="850"/>
        <end position="864"/>
    </location>
</feature>
<dbReference type="Gene3D" id="3.90.70.10">
    <property type="entry name" value="Cysteine proteinases"/>
    <property type="match status" value="1"/>
</dbReference>
<dbReference type="AlphaFoldDB" id="A0AAV6L6K0"/>
<feature type="region of interest" description="Disordered" evidence="4">
    <location>
        <begin position="753"/>
        <end position="864"/>
    </location>
</feature>
<dbReference type="GO" id="GO:0006508">
    <property type="term" value="P:proteolysis"/>
    <property type="evidence" value="ECO:0007669"/>
    <property type="project" value="InterPro"/>
</dbReference>
<comment type="caution">
    <text evidence="6">The sequence shown here is derived from an EMBL/GenBank/DDBJ whole genome shotgun (WGS) entry which is preliminary data.</text>
</comment>
<organism evidence="6 7">
    <name type="scientific">Rhododendron griersonianum</name>
    <dbReference type="NCBI Taxonomy" id="479676"/>
    <lineage>
        <taxon>Eukaryota</taxon>
        <taxon>Viridiplantae</taxon>
        <taxon>Streptophyta</taxon>
        <taxon>Embryophyta</taxon>
        <taxon>Tracheophyta</taxon>
        <taxon>Spermatophyta</taxon>
        <taxon>Magnoliopsida</taxon>
        <taxon>eudicotyledons</taxon>
        <taxon>Gunneridae</taxon>
        <taxon>Pentapetalae</taxon>
        <taxon>asterids</taxon>
        <taxon>Ericales</taxon>
        <taxon>Ericaceae</taxon>
        <taxon>Ericoideae</taxon>
        <taxon>Rhodoreae</taxon>
        <taxon>Rhododendron</taxon>
    </lineage>
</organism>
<feature type="compositionally biased region" description="Basic and acidic residues" evidence="4">
    <location>
        <begin position="761"/>
        <end position="770"/>
    </location>
</feature>
<dbReference type="GO" id="GO:0008234">
    <property type="term" value="F:cysteine-type peptidase activity"/>
    <property type="evidence" value="ECO:0007669"/>
    <property type="project" value="InterPro"/>
</dbReference>
<dbReference type="InterPro" id="IPR038765">
    <property type="entry name" value="Papain-like_cys_pep_sf"/>
</dbReference>
<evidence type="ECO:0000256" key="1">
    <source>
        <dbReference type="ARBA" id="ARBA00022741"/>
    </source>
</evidence>
<dbReference type="PANTHER" id="PTHR45626:SF16">
    <property type="entry name" value="ATP-DEPENDENT HELICASE ULS1"/>
    <property type="match status" value="1"/>
</dbReference>
<evidence type="ECO:0000256" key="2">
    <source>
        <dbReference type="ARBA" id="ARBA00022801"/>
    </source>
</evidence>
<dbReference type="InterPro" id="IPR050628">
    <property type="entry name" value="SNF2_RAD54_helicase_TF"/>
</dbReference>
<dbReference type="PROSITE" id="PS00639">
    <property type="entry name" value="THIOL_PROTEASE_HIS"/>
    <property type="match status" value="1"/>
</dbReference>
<dbReference type="Gene3D" id="3.40.50.10810">
    <property type="entry name" value="Tandem AAA-ATPase domain"/>
    <property type="match status" value="3"/>
</dbReference>
<dbReference type="InterPro" id="IPR038718">
    <property type="entry name" value="SNF2-like_sf"/>
</dbReference>
<dbReference type="InterPro" id="IPR000330">
    <property type="entry name" value="SNF2_N"/>
</dbReference>
<dbReference type="CDD" id="cd18008">
    <property type="entry name" value="DEXDc_SHPRH-like"/>
    <property type="match status" value="1"/>
</dbReference>
<feature type="region of interest" description="Disordered" evidence="4">
    <location>
        <begin position="494"/>
        <end position="517"/>
    </location>
</feature>
<dbReference type="SUPFAM" id="SSF52540">
    <property type="entry name" value="P-loop containing nucleoside triphosphate hydrolases"/>
    <property type="match status" value="1"/>
</dbReference>
<dbReference type="Pfam" id="PF00112">
    <property type="entry name" value="Peptidase_C1"/>
    <property type="match status" value="1"/>
</dbReference>
<dbReference type="GO" id="GO:0005524">
    <property type="term" value="F:ATP binding"/>
    <property type="evidence" value="ECO:0007669"/>
    <property type="project" value="UniProtKB-KW"/>
</dbReference>
<reference evidence="6" key="1">
    <citation type="submission" date="2020-08" db="EMBL/GenBank/DDBJ databases">
        <title>Plant Genome Project.</title>
        <authorList>
            <person name="Zhang R.-G."/>
        </authorList>
    </citation>
    <scope>NUCLEOTIDE SEQUENCE</scope>
    <source>
        <strain evidence="6">WSP0</strain>
        <tissue evidence="6">Leaf</tissue>
    </source>
</reference>
<sequence>MQILMNEIPKKYPHSVGCVGGGCVQPTFAGTSFAYIMNFGVCSYAIVPYQGQRTTTKMPYNATVVKIGAYEMIKNVKAKQQDILKVIRTQPITGTMVCPKSMLSYTSGVYWGDQPDSTVDKSKENFHAVVIVGYGMFNGTLFYIIRNTWGKEWGQGGYAMVAWHLFLAPAKCVRTGKHEKSILYLQNVPESSGASYDVSNNDVPSGDMVDLEDESALNTIVTRSGQVCTINLLEDIIEDARNKDLSQPKTEASPPDGLLAVPLQSTRIDGIIYGSLLSESTCCKADGVVQNRPSVVTYELEPGLLICWWRKETASLPCSGGILADDQGLGKTISTIALILKERAPSSRAGPDHLKHSEMETLNLDEDDDFVSGVDGPRQDVESFQVLGNGLSQKKRDTSVQTKGRPAAGALVVCPTSVLRQWAEELLNKVTKKANLSVLVYHGGNRTKDPCELAKYDMVLTTYSIVSMEVPKQPLVDKDDAEIGRQEVHVVSSCRKRKYPPTSGKRSAKDKKGMDNGMFESSARPLARVGWFRAVLDEAQSIKNHKTQVAWACWGLRAKRRWCLSGTPIQNAVDDLLVHVPQGIVHTFPDAISFEVKPGTLLDGEPIINLLLKSIELKNVEFTDEERDFYCRLEADSWAQFAEYVAEGTVKQNYFNILLMLLRLRQACDHPLLIQEYNSSSAWRSTVEKAKKLPREKQVCLLNCLETSLAICGICNEPTKVDPGKRSFLEANIISNENELVANVMVAEEDLRSTVGETEGESLRAMRSKDVAQQPKNVEVADSSTTESDEGKSDKQTEPEAMVGFSQPAAKKDNLNATKDTEEIRNLADHEDVQGRSKSDLSNGGLDQSECSKGETKEVIRHDI</sequence>
<dbReference type="InterPro" id="IPR000668">
    <property type="entry name" value="Peptidase_C1A_C"/>
</dbReference>
<dbReference type="GO" id="GO:0006281">
    <property type="term" value="P:DNA repair"/>
    <property type="evidence" value="ECO:0007669"/>
    <property type="project" value="TreeGrafter"/>
</dbReference>
<evidence type="ECO:0000259" key="5">
    <source>
        <dbReference type="PROSITE" id="PS51192"/>
    </source>
</evidence>
<dbReference type="FunFam" id="3.40.50.10810:FF:000071">
    <property type="entry name" value="SNF2 domain-containing protein / helicase domain-containing protein / zinc finger protein-like protein"/>
    <property type="match status" value="1"/>
</dbReference>
<accession>A0AAV6L6K0</accession>
<dbReference type="Proteomes" id="UP000823749">
    <property type="component" value="Chromosome 2"/>
</dbReference>
<evidence type="ECO:0000313" key="7">
    <source>
        <dbReference type="Proteomes" id="UP000823749"/>
    </source>
</evidence>
<dbReference type="InterPro" id="IPR025660">
    <property type="entry name" value="Pept_his_AS"/>
</dbReference>
<name>A0AAV6L6K0_9ERIC</name>
<evidence type="ECO:0000256" key="4">
    <source>
        <dbReference type="SAM" id="MobiDB-lite"/>
    </source>
</evidence>
<feature type="compositionally biased region" description="Basic and acidic residues" evidence="4">
    <location>
        <begin position="789"/>
        <end position="798"/>
    </location>
</feature>
<dbReference type="InterPro" id="IPR027417">
    <property type="entry name" value="P-loop_NTPase"/>
</dbReference>
<protein>
    <recommendedName>
        <fullName evidence="5">Helicase ATP-binding domain-containing protein</fullName>
    </recommendedName>
</protein>
<dbReference type="SMART" id="SM00645">
    <property type="entry name" value="Pept_C1"/>
    <property type="match status" value="1"/>
</dbReference>
<proteinExistence type="predicted"/>
<dbReference type="InterPro" id="IPR014001">
    <property type="entry name" value="Helicase_ATP-bd"/>
</dbReference>
<evidence type="ECO:0000313" key="6">
    <source>
        <dbReference type="EMBL" id="KAG5560693.1"/>
    </source>
</evidence>
<evidence type="ECO:0000256" key="3">
    <source>
        <dbReference type="ARBA" id="ARBA00022840"/>
    </source>
</evidence>
<feature type="domain" description="Helicase ATP-binding" evidence="5">
    <location>
        <begin position="312"/>
        <end position="586"/>
    </location>
</feature>
<keyword evidence="7" id="KW-1185">Reference proteome</keyword>
<feature type="compositionally biased region" description="Basic and acidic residues" evidence="4">
    <location>
        <begin position="810"/>
        <end position="839"/>
    </location>
</feature>